<sequence length="459" mass="48637">MTNEHGIWARRALLRDGWANDVRIVCDETGAIGSVETGVATASSGDHIADTILPAPSNLHSHTFQRAMAGLAEQRGAGRADSFWSWRETMYRFVAALTPDDIEAVAALAFMEMLEAGFAGVGEFHYLHHDRDGGLYADPAETAGRIVAAAQRTGIGLTLLPVLYQRGGCDGRPLAGGQLRFGNDIDRFADVWQASARHVTRLPGDARIGVAPHSLRAVDADGLNAALALAPDGPIHIHLAEQTAEVDEVRADLGARPAAWLLANHPVDDRWCLIHATHLDDGELAGIAGSGAVAGLCPVTEANLGDGIFRGEAFVRQGGRFGVGTDSNVAISLAGELRMLEYSQRLALQRRAVLAEEGGATGRWLWQAACSGGAQALGRASGAIAAGLCADLVEIDTADYRFSGRDGDDLVDTWVFAAPDRCGVRNVWSAGRHVVRDGRHIARDAVVGAYVGRDLAARV</sequence>
<gene>
    <name evidence="7" type="ORF">E0E05_00065</name>
</gene>
<organism evidence="7 8">
    <name type="scientific">Roseitalea porphyridii</name>
    <dbReference type="NCBI Taxonomy" id="1852022"/>
    <lineage>
        <taxon>Bacteria</taxon>
        <taxon>Pseudomonadati</taxon>
        <taxon>Pseudomonadota</taxon>
        <taxon>Alphaproteobacteria</taxon>
        <taxon>Hyphomicrobiales</taxon>
        <taxon>Ahrensiaceae</taxon>
        <taxon>Roseitalea</taxon>
    </lineage>
</organism>
<protein>
    <submittedName>
        <fullName evidence="7">Formimidoylglutamate deiminase</fullName>
        <ecNumber evidence="7">3.5.3.13</ecNumber>
    </submittedName>
</protein>
<dbReference type="NCBIfam" id="NF006681">
    <property type="entry name" value="PRK09229.1-2"/>
    <property type="match status" value="1"/>
</dbReference>
<comment type="cofactor">
    <cofactor evidence="1">
        <name>Zn(2+)</name>
        <dbReference type="ChEBI" id="CHEBI:29105"/>
    </cofactor>
</comment>
<dbReference type="PANTHER" id="PTHR11271:SF48">
    <property type="entry name" value="AMIDOHYDROLASE-RELATED DOMAIN-CONTAINING PROTEIN"/>
    <property type="match status" value="1"/>
</dbReference>
<dbReference type="Proteomes" id="UP000293719">
    <property type="component" value="Chromosome"/>
</dbReference>
<feature type="domain" description="Amidohydrolase-related" evidence="5">
    <location>
        <begin position="52"/>
        <end position="432"/>
    </location>
</feature>
<proteinExistence type="predicted"/>
<evidence type="ECO:0000313" key="7">
    <source>
        <dbReference type="EMBL" id="QBK29122.1"/>
    </source>
</evidence>
<dbReference type="EMBL" id="CP036532">
    <property type="protein sequence ID" value="QBK29122.1"/>
    <property type="molecule type" value="Genomic_DNA"/>
</dbReference>
<dbReference type="KEGG" id="rpod:E0E05_00065"/>
<dbReference type="Gene3D" id="2.30.40.10">
    <property type="entry name" value="Urease, subunit C, domain 1"/>
    <property type="match status" value="1"/>
</dbReference>
<dbReference type="InterPro" id="IPR051607">
    <property type="entry name" value="Metallo-dep_hydrolases"/>
</dbReference>
<evidence type="ECO:0000256" key="3">
    <source>
        <dbReference type="ARBA" id="ARBA00022801"/>
    </source>
</evidence>
<reference evidence="7 8" key="1">
    <citation type="journal article" date="2017" name="Int. J. Syst. Evol. Microbiol.">
        <title>Roseitalea porphyridii gen. nov., sp. nov., isolated from a red alga, and reclassification of Hoeflea suaedae Chung et al. 2013 as Pseudohoeflea suaedae gen. nov., comb. nov.</title>
        <authorList>
            <person name="Hyeon J.W."/>
            <person name="Jeong S.E."/>
            <person name="Baek K."/>
            <person name="Jeon C.O."/>
        </authorList>
    </citation>
    <scope>NUCLEOTIDE SEQUENCE [LARGE SCALE GENOMIC DNA]</scope>
    <source>
        <strain evidence="7 8">MA7-20</strain>
    </source>
</reference>
<evidence type="ECO:0000256" key="4">
    <source>
        <dbReference type="ARBA" id="ARBA00022833"/>
    </source>
</evidence>
<dbReference type="AlphaFoldDB" id="A0A4P6UVH9"/>
<dbReference type="RefSeq" id="WP_131614827.1">
    <property type="nucleotide sequence ID" value="NZ_CP036532.1"/>
</dbReference>
<dbReference type="Pfam" id="PF01979">
    <property type="entry name" value="Amidohydro_1"/>
    <property type="match status" value="1"/>
</dbReference>
<evidence type="ECO:0000259" key="5">
    <source>
        <dbReference type="Pfam" id="PF01979"/>
    </source>
</evidence>
<dbReference type="InterPro" id="IPR006680">
    <property type="entry name" value="Amidohydro-rel"/>
</dbReference>
<name>A0A4P6UVH9_9HYPH</name>
<evidence type="ECO:0000313" key="8">
    <source>
        <dbReference type="Proteomes" id="UP000293719"/>
    </source>
</evidence>
<dbReference type="InterPro" id="IPR010252">
    <property type="entry name" value="HutF"/>
</dbReference>
<dbReference type="GO" id="GO:0050416">
    <property type="term" value="F:formimidoylglutamate deiminase activity"/>
    <property type="evidence" value="ECO:0007669"/>
    <property type="project" value="UniProtKB-EC"/>
</dbReference>
<dbReference type="InterPro" id="IPR032466">
    <property type="entry name" value="Metal_Hydrolase"/>
</dbReference>
<evidence type="ECO:0000256" key="1">
    <source>
        <dbReference type="ARBA" id="ARBA00001947"/>
    </source>
</evidence>
<dbReference type="GeneID" id="90765672"/>
<dbReference type="InterPro" id="IPR055156">
    <property type="entry name" value="HutF-like_N"/>
</dbReference>
<keyword evidence="3 7" id="KW-0378">Hydrolase</keyword>
<dbReference type="NCBIfam" id="NF006684">
    <property type="entry name" value="PRK09229.1-5"/>
    <property type="match status" value="1"/>
</dbReference>
<dbReference type="GO" id="GO:0046872">
    <property type="term" value="F:metal ion binding"/>
    <property type="evidence" value="ECO:0007669"/>
    <property type="project" value="UniProtKB-KW"/>
</dbReference>
<dbReference type="InterPro" id="IPR011059">
    <property type="entry name" value="Metal-dep_hydrolase_composite"/>
</dbReference>
<accession>A0A4P6UVH9</accession>
<dbReference type="SUPFAM" id="SSF51338">
    <property type="entry name" value="Composite domain of metallo-dependent hydrolases"/>
    <property type="match status" value="1"/>
</dbReference>
<dbReference type="GO" id="GO:0005829">
    <property type="term" value="C:cytosol"/>
    <property type="evidence" value="ECO:0007669"/>
    <property type="project" value="TreeGrafter"/>
</dbReference>
<dbReference type="OrthoDB" id="9796020at2"/>
<dbReference type="EC" id="3.5.3.13" evidence="7"/>
<evidence type="ECO:0000256" key="2">
    <source>
        <dbReference type="ARBA" id="ARBA00022723"/>
    </source>
</evidence>
<dbReference type="Gene3D" id="3.20.20.140">
    <property type="entry name" value="Metal-dependent hydrolases"/>
    <property type="match status" value="1"/>
</dbReference>
<keyword evidence="2" id="KW-0479">Metal-binding</keyword>
<dbReference type="GO" id="GO:0019239">
    <property type="term" value="F:deaminase activity"/>
    <property type="evidence" value="ECO:0007669"/>
    <property type="project" value="TreeGrafter"/>
</dbReference>
<dbReference type="NCBIfam" id="TIGR02022">
    <property type="entry name" value="hutF"/>
    <property type="match status" value="1"/>
</dbReference>
<keyword evidence="4" id="KW-0862">Zinc</keyword>
<feature type="domain" description="Formimidoylglutamate deiminase N-terminal" evidence="6">
    <location>
        <begin position="6"/>
        <end position="42"/>
    </location>
</feature>
<keyword evidence="8" id="KW-1185">Reference proteome</keyword>
<dbReference type="Pfam" id="PF22429">
    <property type="entry name" value="HutF_N"/>
    <property type="match status" value="1"/>
</dbReference>
<dbReference type="PANTHER" id="PTHR11271">
    <property type="entry name" value="GUANINE DEAMINASE"/>
    <property type="match status" value="1"/>
</dbReference>
<dbReference type="SUPFAM" id="SSF51556">
    <property type="entry name" value="Metallo-dependent hydrolases"/>
    <property type="match status" value="1"/>
</dbReference>
<evidence type="ECO:0000259" key="6">
    <source>
        <dbReference type="Pfam" id="PF22429"/>
    </source>
</evidence>